<gene>
    <name evidence="1" type="ORF">ONZ51_g7271</name>
</gene>
<proteinExistence type="predicted"/>
<keyword evidence="2" id="KW-1185">Reference proteome</keyword>
<dbReference type="AlphaFoldDB" id="A0AAD7X7L2"/>
<dbReference type="SUPFAM" id="SSF52047">
    <property type="entry name" value="RNI-like"/>
    <property type="match status" value="1"/>
</dbReference>
<reference evidence="1" key="1">
    <citation type="submission" date="2022-11" db="EMBL/GenBank/DDBJ databases">
        <title>Genome Sequence of Cubamyces cubensis.</title>
        <authorList>
            <person name="Buettner E."/>
        </authorList>
    </citation>
    <scope>NUCLEOTIDE SEQUENCE</scope>
    <source>
        <strain evidence="1">MPL-01</strain>
    </source>
</reference>
<dbReference type="InterPro" id="IPR032675">
    <property type="entry name" value="LRR_dom_sf"/>
</dbReference>
<evidence type="ECO:0000313" key="2">
    <source>
        <dbReference type="Proteomes" id="UP001215151"/>
    </source>
</evidence>
<name>A0AAD7X7L2_9APHY</name>
<dbReference type="Gene3D" id="3.80.10.10">
    <property type="entry name" value="Ribonuclease Inhibitor"/>
    <property type="match status" value="1"/>
</dbReference>
<dbReference type="Proteomes" id="UP001215151">
    <property type="component" value="Unassembled WGS sequence"/>
</dbReference>
<comment type="caution">
    <text evidence="1">The sequence shown here is derived from an EMBL/GenBank/DDBJ whole genome shotgun (WGS) entry which is preliminary data.</text>
</comment>
<evidence type="ECO:0000313" key="1">
    <source>
        <dbReference type="EMBL" id="KAJ8474355.1"/>
    </source>
</evidence>
<accession>A0AAD7X7L2</accession>
<protein>
    <submittedName>
        <fullName evidence="1">Uncharacterized protein</fullName>
    </submittedName>
</protein>
<organism evidence="1 2">
    <name type="scientific">Trametes cubensis</name>
    <dbReference type="NCBI Taxonomy" id="1111947"/>
    <lineage>
        <taxon>Eukaryota</taxon>
        <taxon>Fungi</taxon>
        <taxon>Dikarya</taxon>
        <taxon>Basidiomycota</taxon>
        <taxon>Agaricomycotina</taxon>
        <taxon>Agaricomycetes</taxon>
        <taxon>Polyporales</taxon>
        <taxon>Polyporaceae</taxon>
        <taxon>Trametes</taxon>
    </lineage>
</organism>
<dbReference type="EMBL" id="JAPEVG010000191">
    <property type="protein sequence ID" value="KAJ8474355.1"/>
    <property type="molecule type" value="Genomic_DNA"/>
</dbReference>
<sequence length="506" mass="57790">MLTRANHRTLQRLNNDVFLQIMEELWPGGNLRGLSATCRAIRELCKPVLFQQCELFSDVGLVHRFLPENIWPFISYLTLRDHCPDLEAGRYVGHPSNFRMRLLYAADRLLCGIYDPSLLDHALRNMPRLHTLKITQISTKERHGLPWSSVRTILSIPHLQRFIFGFHQLVPTLLPDEVLCLDSPAPLKVFRYILPDTRKSPRKHDSEVAALGVIFEKLHLTLEELDLPADPVPLSILSSLQWPLRFTMPSNGSSLLWWPDSLDASFPCPALESLLITFPCPDDKLYSRLPPTLRSLSLASFPHASYTDRHWAETWRANLLSSSQVLAILQQCSLPNLEYLELEYVDDSSERELFRHLGTASPKLATLKIRRYRPIGVQSVSATTFAEALHFVPRLRDLWLHLDLPENPPPQLMRHGPGYEEIDLLAFVQFWLDPAVDALALSLPPPLTDLHLLIARCDKSHWVNYRVRSHPHAKSSSGATRIGATVRMPYPTPQVRSLRYQEPSAI</sequence>